<sequence>MQTIIDQIKKNIYVREVSMSIASEKLQEAFKEHNIWNDQIRFFHAMIQYPPKWHKESDIFTFLRKKMLKKLRNDRNIFYLLDASTEGFSTIYGSTPFFDILYFNCIKHNISPKKIIFVSSNMVEERNIIRYNMENNIKESIHVACFNNFEQMLFNLKDYTRVDPELVKQKDLLDKFTEDRYRTVVKESTRFYYGRKYFLSLSRVNRPHRMLSTYEIFNSDIFSRGMVSHNKLLEREKVNQMHEALPINCGITEVELEKFIRILPLIVDTEDFKTNHAMSFSSHLHWATLFQVVNETFAENWLNTSRFWSEKTFRAIYHMQPFIIWGQPGANKNLQDYGYKLYDKMFDYHFDSIKDTTKRWRVLMRVLTDTVKYLDSLNTNKQLEWRFQCQDILKHNYSVMYREEHTKRAMKDLAFKIKAVVDGTDPWNGIKFLK</sequence>
<accession>A0A381TX29</accession>
<reference evidence="1" key="1">
    <citation type="submission" date="2018-05" db="EMBL/GenBank/DDBJ databases">
        <authorList>
            <person name="Lanie J.A."/>
            <person name="Ng W.-L."/>
            <person name="Kazmierczak K.M."/>
            <person name="Andrzejewski T.M."/>
            <person name="Davidsen T.M."/>
            <person name="Wayne K.J."/>
            <person name="Tettelin H."/>
            <person name="Glass J.I."/>
            <person name="Rusch D."/>
            <person name="Podicherti R."/>
            <person name="Tsui H.-C.T."/>
            <person name="Winkler M.E."/>
        </authorList>
    </citation>
    <scope>NUCLEOTIDE SEQUENCE</scope>
</reference>
<dbReference type="EMBL" id="UINC01005166">
    <property type="protein sequence ID" value="SVA19527.1"/>
    <property type="molecule type" value="Genomic_DNA"/>
</dbReference>
<dbReference type="AlphaFoldDB" id="A0A381TX29"/>
<evidence type="ECO:0000313" key="1">
    <source>
        <dbReference type="EMBL" id="SVA19527.1"/>
    </source>
</evidence>
<organism evidence="1">
    <name type="scientific">marine metagenome</name>
    <dbReference type="NCBI Taxonomy" id="408172"/>
    <lineage>
        <taxon>unclassified sequences</taxon>
        <taxon>metagenomes</taxon>
        <taxon>ecological metagenomes</taxon>
    </lineage>
</organism>
<protein>
    <submittedName>
        <fullName evidence="1">Uncharacterized protein</fullName>
    </submittedName>
</protein>
<gene>
    <name evidence="1" type="ORF">METZ01_LOCUS72381</name>
</gene>
<name>A0A381TX29_9ZZZZ</name>
<proteinExistence type="predicted"/>